<dbReference type="EMBL" id="GBXM01003690">
    <property type="protein sequence ID" value="JAI04888.1"/>
    <property type="molecule type" value="Transcribed_RNA"/>
</dbReference>
<accession>A0A0E9XQ73</accession>
<protein>
    <submittedName>
        <fullName evidence="1">Uncharacterized protein</fullName>
    </submittedName>
</protein>
<name>A0A0E9XQ73_ANGAN</name>
<organism evidence="1">
    <name type="scientific">Anguilla anguilla</name>
    <name type="common">European freshwater eel</name>
    <name type="synonym">Muraena anguilla</name>
    <dbReference type="NCBI Taxonomy" id="7936"/>
    <lineage>
        <taxon>Eukaryota</taxon>
        <taxon>Metazoa</taxon>
        <taxon>Chordata</taxon>
        <taxon>Craniata</taxon>
        <taxon>Vertebrata</taxon>
        <taxon>Euteleostomi</taxon>
        <taxon>Actinopterygii</taxon>
        <taxon>Neopterygii</taxon>
        <taxon>Teleostei</taxon>
        <taxon>Anguilliformes</taxon>
        <taxon>Anguillidae</taxon>
        <taxon>Anguilla</taxon>
    </lineage>
</organism>
<sequence>MVSGISHSKPYGSYAVNFWDAELLLSGMYISWEPHSLSCLFIR</sequence>
<evidence type="ECO:0000313" key="1">
    <source>
        <dbReference type="EMBL" id="JAI04888.1"/>
    </source>
</evidence>
<reference evidence="1" key="2">
    <citation type="journal article" date="2015" name="Fish Shellfish Immunol.">
        <title>Early steps in the European eel (Anguilla anguilla)-Vibrio vulnificus interaction in the gills: Role of the RtxA13 toxin.</title>
        <authorList>
            <person name="Callol A."/>
            <person name="Pajuelo D."/>
            <person name="Ebbesson L."/>
            <person name="Teles M."/>
            <person name="MacKenzie S."/>
            <person name="Amaro C."/>
        </authorList>
    </citation>
    <scope>NUCLEOTIDE SEQUENCE</scope>
</reference>
<proteinExistence type="predicted"/>
<dbReference type="AlphaFoldDB" id="A0A0E9XQ73"/>
<reference evidence="1" key="1">
    <citation type="submission" date="2014-11" db="EMBL/GenBank/DDBJ databases">
        <authorList>
            <person name="Amaro Gonzalez C."/>
        </authorList>
    </citation>
    <scope>NUCLEOTIDE SEQUENCE</scope>
</reference>